<sequence>MNVLKLISLKSILIASGIFLSAQAAQAEGRLTVYCSVQNNVCEEMTKQFSHKYNVETKFIHGGTGTIFGKVKAEASNPQADIWYGGTIEPHFQAGELGLLEAYRSPKQAEILPQFKSLVESEQGKFTSIVYMLVLGLGVNTEKLAKLGIEAPKKWEDLSDPRLKGEVQLPDPHSSGTTYTFMTTLSTLWGEEKTFDYLKKLNNNVSQYVKSTLVTSNLARGESAVTVGFVHSYATEKEKGAPIEAIIPEGKVGYALGGVSIIKNARNLDNAKLFMDWVLSKEAQEIPWKKHGVYQTPTNINAEVAPQSTKADALDFVEIDYQKAGSSEEGKRLIDKWLAEIKLAN</sequence>
<accession>A0A378NBF8</accession>
<reference evidence="3 4" key="1">
    <citation type="submission" date="2018-06" db="EMBL/GenBank/DDBJ databases">
        <authorList>
            <consortium name="Pathogen Informatics"/>
            <person name="Doyle S."/>
        </authorList>
    </citation>
    <scope>NUCLEOTIDE SEQUENCE [LARGE SCALE GENOMIC DNA]</scope>
    <source>
        <strain evidence="3 4">NCTC9380</strain>
    </source>
</reference>
<dbReference type="CDD" id="cd13544">
    <property type="entry name" value="PBP2_Fbp_like_1"/>
    <property type="match status" value="1"/>
</dbReference>
<dbReference type="Gene3D" id="3.40.190.10">
    <property type="entry name" value="Periplasmic binding protein-like II"/>
    <property type="match status" value="2"/>
</dbReference>
<evidence type="ECO:0000313" key="4">
    <source>
        <dbReference type="Proteomes" id="UP000254031"/>
    </source>
</evidence>
<dbReference type="GO" id="GO:0030976">
    <property type="term" value="F:thiamine pyrophosphate binding"/>
    <property type="evidence" value="ECO:0007669"/>
    <property type="project" value="TreeGrafter"/>
</dbReference>
<dbReference type="GO" id="GO:0030975">
    <property type="term" value="F:thiamine binding"/>
    <property type="evidence" value="ECO:0007669"/>
    <property type="project" value="TreeGrafter"/>
</dbReference>
<dbReference type="AlphaFoldDB" id="A0A378NBF8"/>
<dbReference type="SUPFAM" id="SSF53850">
    <property type="entry name" value="Periplasmic binding protein-like II"/>
    <property type="match status" value="1"/>
</dbReference>
<organism evidence="3 4">
    <name type="scientific">Mannheimia haemolytica</name>
    <name type="common">Pasteurella haemolytica</name>
    <dbReference type="NCBI Taxonomy" id="75985"/>
    <lineage>
        <taxon>Bacteria</taxon>
        <taxon>Pseudomonadati</taxon>
        <taxon>Pseudomonadota</taxon>
        <taxon>Gammaproteobacteria</taxon>
        <taxon>Pasteurellales</taxon>
        <taxon>Pasteurellaceae</taxon>
        <taxon>Mannheimia</taxon>
    </lineage>
</organism>
<dbReference type="PANTHER" id="PTHR30006:SF2">
    <property type="entry name" value="ABC TRANSPORTER SUBSTRATE-BINDING PROTEIN"/>
    <property type="match status" value="1"/>
</dbReference>
<feature type="signal peptide" evidence="2">
    <location>
        <begin position="1"/>
        <end position="27"/>
    </location>
</feature>
<protein>
    <submittedName>
        <fullName evidence="3">2-aminoethylphosphonate ABC transporter substrate-binding protein</fullName>
    </submittedName>
</protein>
<dbReference type="GO" id="GO:0015888">
    <property type="term" value="P:thiamine transport"/>
    <property type="evidence" value="ECO:0007669"/>
    <property type="project" value="TreeGrafter"/>
</dbReference>
<dbReference type="PIRSF" id="PIRSF002825">
    <property type="entry name" value="CfbpA"/>
    <property type="match status" value="1"/>
</dbReference>
<name>A0A378NBF8_MANHA</name>
<evidence type="ECO:0000256" key="2">
    <source>
        <dbReference type="SAM" id="SignalP"/>
    </source>
</evidence>
<evidence type="ECO:0000256" key="1">
    <source>
        <dbReference type="ARBA" id="ARBA00022729"/>
    </source>
</evidence>
<dbReference type="GO" id="GO:0030288">
    <property type="term" value="C:outer membrane-bounded periplasmic space"/>
    <property type="evidence" value="ECO:0007669"/>
    <property type="project" value="TreeGrafter"/>
</dbReference>
<keyword evidence="1 2" id="KW-0732">Signal</keyword>
<dbReference type="Pfam" id="PF13343">
    <property type="entry name" value="SBP_bac_6"/>
    <property type="match status" value="1"/>
</dbReference>
<dbReference type="PANTHER" id="PTHR30006">
    <property type="entry name" value="THIAMINE-BINDING PERIPLASMIC PROTEIN-RELATED"/>
    <property type="match status" value="1"/>
</dbReference>
<gene>
    <name evidence="3" type="ORF">NCTC9380_00999</name>
</gene>
<evidence type="ECO:0000313" key="3">
    <source>
        <dbReference type="EMBL" id="STY65730.1"/>
    </source>
</evidence>
<proteinExistence type="predicted"/>
<dbReference type="Proteomes" id="UP000254031">
    <property type="component" value="Unassembled WGS sequence"/>
</dbReference>
<dbReference type="InterPro" id="IPR026045">
    <property type="entry name" value="Ferric-bd"/>
</dbReference>
<dbReference type="RefSeq" id="WP_006251031.1">
    <property type="nucleotide sequence ID" value="NZ_CP017484.1"/>
</dbReference>
<feature type="chain" id="PRO_5016746649" evidence="2">
    <location>
        <begin position="28"/>
        <end position="345"/>
    </location>
</feature>
<dbReference type="EMBL" id="UGPL01000006">
    <property type="protein sequence ID" value="STY65730.1"/>
    <property type="molecule type" value="Genomic_DNA"/>
</dbReference>